<keyword evidence="2" id="KW-0732">Signal</keyword>
<dbReference type="InterPro" id="IPR001466">
    <property type="entry name" value="Beta-lactam-related"/>
</dbReference>
<proteinExistence type="inferred from homology"/>
<comment type="caution">
    <text evidence="4">The sequence shown here is derived from an EMBL/GenBank/DDBJ whole genome shotgun (WGS) entry which is preliminary data.</text>
</comment>
<organism evidence="4 5">
    <name type="scientific">Fodinibius halophilus</name>
    <dbReference type="NCBI Taxonomy" id="1736908"/>
    <lineage>
        <taxon>Bacteria</taxon>
        <taxon>Pseudomonadati</taxon>
        <taxon>Balneolota</taxon>
        <taxon>Balneolia</taxon>
        <taxon>Balneolales</taxon>
        <taxon>Balneolaceae</taxon>
        <taxon>Fodinibius</taxon>
    </lineage>
</organism>
<dbReference type="InterPro" id="IPR051478">
    <property type="entry name" value="Beta-lactamase-like_AB/R"/>
</dbReference>
<keyword evidence="5" id="KW-1185">Reference proteome</keyword>
<dbReference type="PANTHER" id="PTHR22935">
    <property type="entry name" value="PENICILLIN-BINDING PROTEIN"/>
    <property type="match status" value="1"/>
</dbReference>
<dbReference type="SUPFAM" id="SSF56601">
    <property type="entry name" value="beta-lactamase/transpeptidase-like"/>
    <property type="match status" value="1"/>
</dbReference>
<dbReference type="PANTHER" id="PTHR22935:SF95">
    <property type="entry name" value="BETA-LACTAMASE-LIKE 1-RELATED"/>
    <property type="match status" value="1"/>
</dbReference>
<reference evidence="4 5" key="1">
    <citation type="submission" date="2020-02" db="EMBL/GenBank/DDBJ databases">
        <title>Aliifodinibius halophilus 2W32, complete genome.</title>
        <authorList>
            <person name="Li Y."/>
            <person name="Wu S."/>
        </authorList>
    </citation>
    <scope>NUCLEOTIDE SEQUENCE [LARGE SCALE GENOMIC DNA]</scope>
    <source>
        <strain evidence="4 5">2W32</strain>
    </source>
</reference>
<dbReference type="Pfam" id="PF00144">
    <property type="entry name" value="Beta-lactamase"/>
    <property type="match status" value="1"/>
</dbReference>
<feature type="signal peptide" evidence="2">
    <location>
        <begin position="1"/>
        <end position="27"/>
    </location>
</feature>
<dbReference type="RefSeq" id="WP_165267470.1">
    <property type="nucleotide sequence ID" value="NZ_JAALLS010000007.1"/>
</dbReference>
<protein>
    <submittedName>
        <fullName evidence="4">Beta-lactamase family protein</fullName>
    </submittedName>
</protein>
<evidence type="ECO:0000313" key="5">
    <source>
        <dbReference type="Proteomes" id="UP000479132"/>
    </source>
</evidence>
<dbReference type="PROSITE" id="PS51257">
    <property type="entry name" value="PROKAR_LIPOPROTEIN"/>
    <property type="match status" value="1"/>
</dbReference>
<dbReference type="AlphaFoldDB" id="A0A6M1T7Z4"/>
<feature type="chain" id="PRO_5026820938" evidence="2">
    <location>
        <begin position="28"/>
        <end position="371"/>
    </location>
</feature>
<comment type="similarity">
    <text evidence="1">Belongs to the beta-lactamase family.</text>
</comment>
<dbReference type="InterPro" id="IPR012338">
    <property type="entry name" value="Beta-lactam/transpept-like"/>
</dbReference>
<name>A0A6M1T7Z4_9BACT</name>
<evidence type="ECO:0000256" key="2">
    <source>
        <dbReference type="SAM" id="SignalP"/>
    </source>
</evidence>
<evidence type="ECO:0000259" key="3">
    <source>
        <dbReference type="Pfam" id="PF00144"/>
    </source>
</evidence>
<dbReference type="Proteomes" id="UP000479132">
    <property type="component" value="Unassembled WGS sequence"/>
</dbReference>
<dbReference type="Gene3D" id="3.40.710.10">
    <property type="entry name" value="DD-peptidase/beta-lactamase superfamily"/>
    <property type="match status" value="1"/>
</dbReference>
<evidence type="ECO:0000256" key="1">
    <source>
        <dbReference type="ARBA" id="ARBA00038473"/>
    </source>
</evidence>
<gene>
    <name evidence="4" type="ORF">G3569_06975</name>
</gene>
<feature type="domain" description="Beta-lactamase-related" evidence="3">
    <location>
        <begin position="59"/>
        <end position="353"/>
    </location>
</feature>
<evidence type="ECO:0000313" key="4">
    <source>
        <dbReference type="EMBL" id="NGP88091.1"/>
    </source>
</evidence>
<dbReference type="EMBL" id="JAALLS010000007">
    <property type="protein sequence ID" value="NGP88091.1"/>
    <property type="molecule type" value="Genomic_DNA"/>
</dbReference>
<sequence length="371" mass="41499">MMKRLLVACGMVFIVLACSSISEPELAINKLVTDNKVSPEQKDSIASVLKYYPNNTQLAIAIINDSTATFYGALRKQDTLKTIENRDRVFEIGSLTKVFTSALMVHLANEGKIEINDPIQHYLDFDINTEEDITFKQLSNHTSGVPRLPSGFFWESIWHMDNPYKDYDVSKLREYMSTEMKLDTLPGVEHQYSNLGAGILGYVLGIADDKRYEEMLQHYIVSPLEMTRTTTIRKNVKEQLIAGLSKRGSVTSNWDLAALKGAGAILSTAEDLSKFGIANVSGQDSIFQKMHQKTFTINDGMDIGLGWFILKRDSGDRWHWHNGGTGGYRSSMTLDINDRKGVIVLSNISAGHKASSKIDKLGKVLLESLYE</sequence>
<accession>A0A6M1T7Z4</accession>